<dbReference type="STRING" id="3659.A0A0A0KMK4"/>
<gene>
    <name evidence="2" type="ORF">Csa_5G031960</name>
</gene>
<accession>A0A0A0KMK4</accession>
<keyword evidence="3" id="KW-1185">Reference proteome</keyword>
<evidence type="ECO:0000313" key="3">
    <source>
        <dbReference type="Proteomes" id="UP000029981"/>
    </source>
</evidence>
<dbReference type="GO" id="GO:0005794">
    <property type="term" value="C:Golgi apparatus"/>
    <property type="evidence" value="ECO:0000318"/>
    <property type="project" value="GO_Central"/>
</dbReference>
<dbReference type="PANTHER" id="PTHR13448">
    <property type="entry name" value="TRANSMEMBRANE PROTEIN 214"/>
    <property type="match status" value="1"/>
</dbReference>
<dbReference type="Pfam" id="PF10151">
    <property type="entry name" value="TMEM214"/>
    <property type="match status" value="1"/>
</dbReference>
<reference evidence="2 3" key="2">
    <citation type="journal article" date="2009" name="PLoS ONE">
        <title>An integrated genetic and cytogenetic map of the cucumber genome.</title>
        <authorList>
            <person name="Ren Y."/>
            <person name="Zhang Z."/>
            <person name="Liu J."/>
            <person name="Staub J.E."/>
            <person name="Han Y."/>
            <person name="Cheng Z."/>
            <person name="Li X."/>
            <person name="Lu J."/>
            <person name="Miao H."/>
            <person name="Kang H."/>
            <person name="Xie B."/>
            <person name="Gu X."/>
            <person name="Wang X."/>
            <person name="Du Y."/>
            <person name="Jin W."/>
            <person name="Huang S."/>
        </authorList>
    </citation>
    <scope>NUCLEOTIDE SEQUENCE [LARGE SCALE GENOMIC DNA]</scope>
    <source>
        <strain evidence="3">cv. 9930</strain>
    </source>
</reference>
<dbReference type="Proteomes" id="UP000029981">
    <property type="component" value="Chromosome 5"/>
</dbReference>
<dbReference type="AlphaFoldDB" id="A0A0A0KMK4"/>
<feature type="compositionally biased region" description="Basic and acidic residues" evidence="1">
    <location>
        <begin position="14"/>
        <end position="31"/>
    </location>
</feature>
<dbReference type="OrthoDB" id="10022292at2759"/>
<feature type="region of interest" description="Disordered" evidence="1">
    <location>
        <begin position="96"/>
        <end position="138"/>
    </location>
</feature>
<feature type="region of interest" description="Disordered" evidence="1">
    <location>
        <begin position="1"/>
        <end position="67"/>
    </location>
</feature>
<reference evidence="2 3" key="4">
    <citation type="journal article" date="2011" name="BMC Genomics">
        <title>RNA-Seq improves annotation of protein-coding genes in the cucumber genome.</title>
        <authorList>
            <person name="Li Z."/>
            <person name="Zhang Z."/>
            <person name="Yan P."/>
            <person name="Huang S."/>
            <person name="Fei Z."/>
            <person name="Lin K."/>
        </authorList>
    </citation>
    <scope>NUCLEOTIDE SEQUENCE [LARGE SCALE GENOMIC DNA]</scope>
    <source>
        <strain evidence="3">cv. 9930</strain>
    </source>
</reference>
<protein>
    <recommendedName>
        <fullName evidence="4">Transmembrane protein 214-A</fullName>
    </recommendedName>
</protein>
<dbReference type="Gramene" id="KGN49627">
    <property type="protein sequence ID" value="KGN49627"/>
    <property type="gene ID" value="Csa_5G031960"/>
</dbReference>
<dbReference type="eggNOG" id="KOG4467">
    <property type="taxonomic scope" value="Eukaryota"/>
</dbReference>
<feature type="compositionally biased region" description="Acidic residues" evidence="1">
    <location>
        <begin position="105"/>
        <end position="116"/>
    </location>
</feature>
<sequence>MEDKHVALESPPTIEDHDAALTSHPHVDHGWQKVTYAKRQRKTNKPSNDLLSTKIASNGTVPGADNVFRSLEQKSEERRRRIAEAKAAAIDADEALPVRSKIRSDDEEGEDSDGEGVENGKPNEEAKKVKQKKPKKPKVSVAEAAAKIDVNDLLAFLTDVSGSYETQQDIQLMRFADYFGRAFSGVSASQFPWVKMLRESPVAKIVDIPLSHISEDVYKASVDWLNKRSLEALSSYVLWSLDSILADFASQQASTKGSKKGVQHASSKSQVAIFVVLAMVLRRKPDILIHVLPTIRENSKYQGQDKLPVLVWMIVQACQADLAIGLYAWAHNLLPIVSGKSCNPQSRDLILQLVERILSFSKARTILINGAVRRGERLIPPSSFETLLRVTFPASSARVKATERFEVIYPTLKEVALAGSPGSKAMKQVSQQIFSFAAKAAGESVSELSGEATNIFIWCLTNNADCYKQWDKIYQDNLEASVSVLKKISDDWKTYSLKLAPFDGLRETLKSFRIKNEKALASEEEDGHQSIYKEADKYAKAILNRVSRGHGCLKSMAFIVIALGIGAAVMSPNIESLDWEKLTAFIPQHSF</sequence>
<reference evidence="2 3" key="3">
    <citation type="journal article" date="2010" name="BMC Genomics">
        <title>Transcriptome sequencing and comparative analysis of cucumber flowers with different sex types.</title>
        <authorList>
            <person name="Guo S."/>
            <person name="Zheng Y."/>
            <person name="Joung J.G."/>
            <person name="Liu S."/>
            <person name="Zhang Z."/>
            <person name="Crasta O.R."/>
            <person name="Sobral B.W."/>
            <person name="Xu Y."/>
            <person name="Huang S."/>
            <person name="Fei Z."/>
        </authorList>
    </citation>
    <scope>NUCLEOTIDE SEQUENCE [LARGE SCALE GENOMIC DNA]</scope>
    <source>
        <strain evidence="3">cv. 9930</strain>
    </source>
</reference>
<proteinExistence type="predicted"/>
<dbReference type="PANTHER" id="PTHR13448:SF14">
    <property type="entry name" value="F26K24.17 PROTEIN"/>
    <property type="match status" value="1"/>
</dbReference>
<dbReference type="KEGG" id="csv:101205264"/>
<organism evidence="2 3">
    <name type="scientific">Cucumis sativus</name>
    <name type="common">Cucumber</name>
    <dbReference type="NCBI Taxonomy" id="3659"/>
    <lineage>
        <taxon>Eukaryota</taxon>
        <taxon>Viridiplantae</taxon>
        <taxon>Streptophyta</taxon>
        <taxon>Embryophyta</taxon>
        <taxon>Tracheophyta</taxon>
        <taxon>Spermatophyta</taxon>
        <taxon>Magnoliopsida</taxon>
        <taxon>eudicotyledons</taxon>
        <taxon>Gunneridae</taxon>
        <taxon>Pentapetalae</taxon>
        <taxon>rosids</taxon>
        <taxon>fabids</taxon>
        <taxon>Cucurbitales</taxon>
        <taxon>Cucurbitaceae</taxon>
        <taxon>Benincaseae</taxon>
        <taxon>Cucumis</taxon>
    </lineage>
</organism>
<name>A0A0A0KMK4_CUCSA</name>
<dbReference type="GO" id="GO:0005783">
    <property type="term" value="C:endoplasmic reticulum"/>
    <property type="evidence" value="ECO:0000318"/>
    <property type="project" value="GO_Central"/>
</dbReference>
<evidence type="ECO:0000256" key="1">
    <source>
        <dbReference type="SAM" id="MobiDB-lite"/>
    </source>
</evidence>
<feature type="compositionally biased region" description="Polar residues" evidence="1">
    <location>
        <begin position="45"/>
        <end position="60"/>
    </location>
</feature>
<dbReference type="InterPro" id="IPR019308">
    <property type="entry name" value="TMEM214"/>
</dbReference>
<reference evidence="2 3" key="1">
    <citation type="journal article" date="2009" name="Nat. Genet.">
        <title>The genome of the cucumber, Cucumis sativus L.</title>
        <authorList>
            <person name="Huang S."/>
            <person name="Li R."/>
            <person name="Zhang Z."/>
            <person name="Li L."/>
            <person name="Gu X."/>
            <person name="Fan W."/>
            <person name="Lucas W.J."/>
            <person name="Wang X."/>
            <person name="Xie B."/>
            <person name="Ni P."/>
            <person name="Ren Y."/>
            <person name="Zhu H."/>
            <person name="Li J."/>
            <person name="Lin K."/>
            <person name="Jin W."/>
            <person name="Fei Z."/>
            <person name="Li G."/>
            <person name="Staub J."/>
            <person name="Kilian A."/>
            <person name="van der Vossen E.A."/>
            <person name="Wu Y."/>
            <person name="Guo J."/>
            <person name="He J."/>
            <person name="Jia Z."/>
            <person name="Ren Y."/>
            <person name="Tian G."/>
            <person name="Lu Y."/>
            <person name="Ruan J."/>
            <person name="Qian W."/>
            <person name="Wang M."/>
            <person name="Huang Q."/>
            <person name="Li B."/>
            <person name="Xuan Z."/>
            <person name="Cao J."/>
            <person name="Asan"/>
            <person name="Wu Z."/>
            <person name="Zhang J."/>
            <person name="Cai Q."/>
            <person name="Bai Y."/>
            <person name="Zhao B."/>
            <person name="Han Y."/>
            <person name="Li Y."/>
            <person name="Li X."/>
            <person name="Wang S."/>
            <person name="Shi Q."/>
            <person name="Liu S."/>
            <person name="Cho W.K."/>
            <person name="Kim J.Y."/>
            <person name="Xu Y."/>
            <person name="Heller-Uszynska K."/>
            <person name="Miao H."/>
            <person name="Cheng Z."/>
            <person name="Zhang S."/>
            <person name="Wu J."/>
            <person name="Yang Y."/>
            <person name="Kang H."/>
            <person name="Li M."/>
            <person name="Liang H."/>
            <person name="Ren X."/>
            <person name="Shi Z."/>
            <person name="Wen M."/>
            <person name="Jian M."/>
            <person name="Yang H."/>
            <person name="Zhang G."/>
            <person name="Yang Z."/>
            <person name="Chen R."/>
            <person name="Liu S."/>
            <person name="Li J."/>
            <person name="Ma L."/>
            <person name="Liu H."/>
            <person name="Zhou Y."/>
            <person name="Zhao J."/>
            <person name="Fang X."/>
            <person name="Li G."/>
            <person name="Fang L."/>
            <person name="Li Y."/>
            <person name="Liu D."/>
            <person name="Zheng H."/>
            <person name="Zhang Y."/>
            <person name="Qin N."/>
            <person name="Li Z."/>
            <person name="Yang G."/>
            <person name="Yang S."/>
            <person name="Bolund L."/>
            <person name="Kristiansen K."/>
            <person name="Zheng H."/>
            <person name="Li S."/>
            <person name="Zhang X."/>
            <person name="Yang H."/>
            <person name="Wang J."/>
            <person name="Sun R."/>
            <person name="Zhang B."/>
            <person name="Jiang S."/>
            <person name="Wang J."/>
            <person name="Du Y."/>
            <person name="Li S."/>
        </authorList>
    </citation>
    <scope>NUCLEOTIDE SEQUENCE [LARGE SCALE GENOMIC DNA]</scope>
    <source>
        <strain evidence="3">cv. 9930</strain>
    </source>
</reference>
<dbReference type="EMBL" id="CM002926">
    <property type="protein sequence ID" value="KGN49627.1"/>
    <property type="molecule type" value="Genomic_DNA"/>
</dbReference>
<feature type="compositionally biased region" description="Basic residues" evidence="1">
    <location>
        <begin position="129"/>
        <end position="138"/>
    </location>
</feature>
<evidence type="ECO:0008006" key="4">
    <source>
        <dbReference type="Google" id="ProtNLM"/>
    </source>
</evidence>
<evidence type="ECO:0000313" key="2">
    <source>
        <dbReference type="EMBL" id="KGN49627.1"/>
    </source>
</evidence>
<dbReference type="OMA" id="NNDHGWQ"/>